<evidence type="ECO:0000256" key="7">
    <source>
        <dbReference type="ARBA" id="ARBA00023242"/>
    </source>
</evidence>
<comment type="similarity">
    <text evidence="8">Belongs to the Nup188 family.</text>
</comment>
<dbReference type="GO" id="GO:0006606">
    <property type="term" value="P:protein import into nucleus"/>
    <property type="evidence" value="ECO:0007669"/>
    <property type="project" value="TreeGrafter"/>
</dbReference>
<feature type="domain" description="Nucleoporin Nup188 N-terminal subdomain III" evidence="12">
    <location>
        <begin position="550"/>
        <end position="957"/>
    </location>
</feature>
<proteinExistence type="inferred from homology"/>
<evidence type="ECO:0000256" key="2">
    <source>
        <dbReference type="ARBA" id="ARBA00022448"/>
    </source>
</evidence>
<feature type="domain" description="Nucleoporin Nup188 N-terminal" evidence="10">
    <location>
        <begin position="43"/>
        <end position="499"/>
    </location>
</feature>
<evidence type="ECO:0000256" key="4">
    <source>
        <dbReference type="ARBA" id="ARBA00022927"/>
    </source>
</evidence>
<evidence type="ECO:0000313" key="14">
    <source>
        <dbReference type="Proteomes" id="UP001152885"/>
    </source>
</evidence>
<name>A0A9W4TS71_9ASCO</name>
<dbReference type="InterPro" id="IPR018864">
    <property type="entry name" value="Nucleoporin_Nup188_N"/>
</dbReference>
<gene>
    <name evidence="13" type="ORF">CANVERA_P1800</name>
</gene>
<evidence type="ECO:0000259" key="12">
    <source>
        <dbReference type="Pfam" id="PF21093"/>
    </source>
</evidence>
<protein>
    <recommendedName>
        <fullName evidence="9">Nucleoporin NUP188</fullName>
    </recommendedName>
</protein>
<organism evidence="13 14">
    <name type="scientific">Candida verbasci</name>
    <dbReference type="NCBI Taxonomy" id="1227364"/>
    <lineage>
        <taxon>Eukaryota</taxon>
        <taxon>Fungi</taxon>
        <taxon>Dikarya</taxon>
        <taxon>Ascomycota</taxon>
        <taxon>Saccharomycotina</taxon>
        <taxon>Pichiomycetes</taxon>
        <taxon>Debaryomycetaceae</taxon>
        <taxon>Candida/Lodderomyces clade</taxon>
        <taxon>Candida</taxon>
    </lineage>
</organism>
<dbReference type="PANTHER" id="PTHR31431">
    <property type="entry name" value="NUCLEOPORIN NUP188 HOMOLOG"/>
    <property type="match status" value="1"/>
</dbReference>
<keyword evidence="14" id="KW-1185">Reference proteome</keyword>
<dbReference type="Gene3D" id="1.25.10.70">
    <property type="match status" value="1"/>
</dbReference>
<evidence type="ECO:0000259" key="10">
    <source>
        <dbReference type="Pfam" id="PF10487"/>
    </source>
</evidence>
<accession>A0A9W4TS71</accession>
<dbReference type="GO" id="GO:0044611">
    <property type="term" value="C:nuclear pore inner ring"/>
    <property type="evidence" value="ECO:0007669"/>
    <property type="project" value="TreeGrafter"/>
</dbReference>
<dbReference type="InterPro" id="IPR044840">
    <property type="entry name" value="Nup188"/>
</dbReference>
<evidence type="ECO:0000256" key="3">
    <source>
        <dbReference type="ARBA" id="ARBA00022816"/>
    </source>
</evidence>
<sequence>MPSVKSKLKDNIPLKPIQPTQYWTFENALKLLENCEDPFVLEALDEFLLLNKDVILNPMPFNGKINIKKDIKELTIRSILYTNITSLNISDGEQIEKFLNLNLKEIVRVICQICKKIPPKTQPEFVIKSKLHDDRDKSLDNERLALYVSKILRERRIMLKIVTELLSNKTNDYASLTVQNLGREIYLSDEYISQLIDSIKQTIQYLIKGDYETGIKRIDEIILNESVLFIIESTKVLIDISYYNTIVTKDIINSWFKLMREINFGLTLSSCIDLVEPLTLIQSLFTIISVQYLNLNDTFETVENDELYISDYQTFKNINETITNSAVTNSVVLYCWSIILLRKSYFIQEFPRLSKVTPFLPDFNAANLDQIINSLNEKCINLGIFITLKKINELVEFNDNYSTILSSIIMASMPLISLTPEVTDAIVSIMESCPNYVVEQFFENESTKNAIIVARTKFPLLLTPYINLASINGNFAFHEFNELKSFIQLFKKEEFNDMYQIDDQDTELVKITESIDVYPPFEVSKKLSMVFNKGTRAKILPAANSDETLATFLFNYNGWAFLGRVLQNVSKVYNSDPVKAELVVCILNLLNKVVLDNGVDVAKLVTEAMSAYTDDSDILEVILRLLEQGLHSRNTKLSVFVFTLLTNMMPFLSYRIWPYLSKSALFSNDGKEGFATIIFGAIEMVKGDYKFTIALIKLAEALTQNCIYLNEDYPKKSKAKIMVNFVNHLISLFESFTYCKFNQQYEKLEIGVLILDIFSTILATVYGIDEGAPIDSKATNVFTDASNRILEAFLASDTESRATFPITSMIDSVSQELEMYELTDISGFCYDSWIRCCMSFSQLIINIRSVANLPPSNFEKVLFEKAPILVTLYSTYEFVKTDVLDLLSCLTNGQWEQTPSLLSHLGKEKAQVLLHSLAADLGNSFDDYKLKISLNDFICAVMNGKQEGLAVLFITGRDVFGDITKKDQNTNKISLISILKRNVRDMKYLPNSVSIHLVDAIALASNLWTTVKESEHDEEFIKTLISRVKLEMSEPNTSEDFINRCYEFKLVAKIAEILALYLFTTKNEKCKNEIIKFINSEDFIEIAKEKFMIKNYQPQLHSNTQLLFESTYSFKLIQFTSGLNKRNRFGITSVYNLALMNSLFQDDQDWAQIREQVIASSINLQYINSQLASAKSFGALITSFNRKYEGTLTNSLNLVNHLIKLNIEEGLVFESIYHERIELSFYLMYKYFSKNDKANVFEIIKNSSNLLSSTSMNFINNLSESKGYYRPLLKVIYCSLKLVDPNLLIEYFSLFKDLFELIITNGVKTLLIEIQNEVYLSKNDKSYKFKNLNNRIDDLMIILSILKIFISISGPMLHEEMARLVEENGTIKALLNLYSISHYIEVNEEYVFAQLSLQFLLELMSVEIIGEKIIQSGLFIVLVESQISHSIRLGQTNHSSQKLWTNGIQPIIISSLFKLGHVVVPEICVVLRLFSKQIENCIENWAKDSSSIIISTSLIAETSQILIIYNLLKSYNVDGYLQSINGESLPGLNTESKQEDFVDCIENLLKHPKFLSSRIVPSSIEEQTAMEKGGDTLDKFTKKIIDEIKTLKDFIE</sequence>
<comment type="caution">
    <text evidence="13">The sequence shown here is derived from an EMBL/GenBank/DDBJ whole genome shotgun (WGS) entry which is preliminary data.</text>
</comment>
<dbReference type="GO" id="GO:0017056">
    <property type="term" value="F:structural constituent of nuclear pore"/>
    <property type="evidence" value="ECO:0007669"/>
    <property type="project" value="InterPro"/>
</dbReference>
<keyword evidence="5" id="KW-0811">Translocation</keyword>
<dbReference type="Pfam" id="PF21093">
    <property type="entry name" value="Nup188_N-subdom_III"/>
    <property type="match status" value="1"/>
</dbReference>
<dbReference type="EMBL" id="CANTUO010000001">
    <property type="protein sequence ID" value="CAI5757283.1"/>
    <property type="molecule type" value="Genomic_DNA"/>
</dbReference>
<feature type="domain" description="Nuclear pore protein Nup188 C-terminal" evidence="11">
    <location>
        <begin position="1251"/>
        <end position="1593"/>
    </location>
</feature>
<dbReference type="GO" id="GO:0006405">
    <property type="term" value="P:RNA export from nucleus"/>
    <property type="evidence" value="ECO:0007669"/>
    <property type="project" value="TreeGrafter"/>
</dbReference>
<keyword evidence="7" id="KW-0539">Nucleus</keyword>
<reference evidence="13" key="1">
    <citation type="submission" date="2022-12" db="EMBL/GenBank/DDBJ databases">
        <authorList>
            <person name="Brejova B."/>
        </authorList>
    </citation>
    <scope>NUCLEOTIDE SEQUENCE</scope>
</reference>
<evidence type="ECO:0000256" key="5">
    <source>
        <dbReference type="ARBA" id="ARBA00023010"/>
    </source>
</evidence>
<evidence type="ECO:0000256" key="6">
    <source>
        <dbReference type="ARBA" id="ARBA00023132"/>
    </source>
</evidence>
<dbReference type="InterPro" id="IPR048883">
    <property type="entry name" value="Nup188_N-subdom_III"/>
</dbReference>
<dbReference type="PANTHER" id="PTHR31431:SF1">
    <property type="entry name" value="NUCLEOPORIN NUP188"/>
    <property type="match status" value="1"/>
</dbReference>
<evidence type="ECO:0000256" key="1">
    <source>
        <dbReference type="ARBA" id="ARBA00004567"/>
    </source>
</evidence>
<dbReference type="GO" id="GO:0051028">
    <property type="term" value="P:mRNA transport"/>
    <property type="evidence" value="ECO:0007669"/>
    <property type="project" value="UniProtKB-KW"/>
</dbReference>
<comment type="subcellular location">
    <subcellularLocation>
        <location evidence="1">Nucleus</location>
        <location evidence="1">Nuclear pore complex</location>
    </subcellularLocation>
</comment>
<evidence type="ECO:0000256" key="8">
    <source>
        <dbReference type="ARBA" id="ARBA00038387"/>
    </source>
</evidence>
<dbReference type="Pfam" id="PF10487">
    <property type="entry name" value="Nup188_N"/>
    <property type="match status" value="1"/>
</dbReference>
<dbReference type="Proteomes" id="UP001152885">
    <property type="component" value="Unassembled WGS sequence"/>
</dbReference>
<keyword evidence="6" id="KW-0906">Nuclear pore complex</keyword>
<dbReference type="InterPro" id="IPR041634">
    <property type="entry name" value="Nup188_C"/>
</dbReference>
<dbReference type="OrthoDB" id="102511at2759"/>
<evidence type="ECO:0000256" key="9">
    <source>
        <dbReference type="ARBA" id="ARBA00040174"/>
    </source>
</evidence>
<dbReference type="Pfam" id="PF18378">
    <property type="entry name" value="Nup188_C"/>
    <property type="match status" value="1"/>
</dbReference>
<keyword evidence="3" id="KW-0509">mRNA transport</keyword>
<keyword evidence="4" id="KW-0653">Protein transport</keyword>
<evidence type="ECO:0000313" key="13">
    <source>
        <dbReference type="EMBL" id="CAI5757283.1"/>
    </source>
</evidence>
<evidence type="ECO:0000259" key="11">
    <source>
        <dbReference type="Pfam" id="PF18378"/>
    </source>
</evidence>
<keyword evidence="2" id="KW-0813">Transport</keyword>